<evidence type="ECO:0000256" key="2">
    <source>
        <dbReference type="ARBA" id="ARBA00022803"/>
    </source>
</evidence>
<dbReference type="InterPro" id="IPR011990">
    <property type="entry name" value="TPR-like_helical_dom_sf"/>
</dbReference>
<protein>
    <submittedName>
        <fullName evidence="4">Glr2659 protein</fullName>
    </submittedName>
</protein>
<reference evidence="4 5" key="2">
    <citation type="journal article" date="2003" name="DNA Res.">
        <title>Complete genome structure of Gloeobacter violaceus PCC 7421, a cyanobacterium that lacks thylakoids (supplement).</title>
        <authorList>
            <person name="Nakamura Y."/>
            <person name="Kaneko T."/>
            <person name="Sato S."/>
            <person name="Mimuro M."/>
            <person name="Miyashita H."/>
            <person name="Tsuchiya T."/>
            <person name="Sasamoto S."/>
            <person name="Watanabe A."/>
            <person name="Kawashima K."/>
            <person name="Kishida Y."/>
            <person name="Kiyokawa C."/>
            <person name="Kohara M."/>
            <person name="Matsumoto M."/>
            <person name="Matsuno A."/>
            <person name="Nakazaki N."/>
            <person name="Shimpo S."/>
            <person name="Takeuchi C."/>
            <person name="Yamada M."/>
            <person name="Tabata S."/>
        </authorList>
    </citation>
    <scope>NUCLEOTIDE SEQUENCE [LARGE SCALE GENOMIC DNA]</scope>
    <source>
        <strain evidence="5">ATCC 29082 / PCC 7421</strain>
    </source>
</reference>
<keyword evidence="5" id="KW-1185">Reference proteome</keyword>
<sequence>MPDGITEEYFALQHFTNRHSLTRRFATRLHSNPTPQTVLCLHGDGGNGKSLLLRYWYESACKLFQDWEQANANDDDRDFVNRLTALPNSHYLPILSVFHDFGQPGCNEEQPQHDLYGTLMIHNALVQAAITRGLKHCFVFPRFSFAIAWSLHRTGKSKQEIRPLFPTDAVFDFVAAIVDSAIGIPIATAGNAVRRIIANYTLPTDEQQLRVQFEGQLDEHWMRELCQRNPRRDLLPKLPELLAKDINDAMARFPKARIVLLFDAHQAFWGTEQDAAPGSYHQRDEWFRRFLLSLDLAGGIVVVVASREPPRWSEASRHPISRKHLESELVGHLTEADGREYLQKLNISTPTLQSSMLRYASVRDGEIHPLYLALCADLVLAARNQEEEIQADTFAQSASQTNKPRELLERLTHYANEKLLDILEALSACRSFDLSVFRVLGQSLNFDTDDATFRVLCRYSFVWPTQNRNGSYRIHDLMRRLNTQFDTELTRRAHELLIDYYQREGNLAESIYHCYCLDQKQGIASWWPEFLRAERFGNYELCRNLLDVLVLMDISGLDKVTVLLSVGLYFANLGQLDEARSRFTEAIDVSDELLALEPQNVSFVVNKSSALMDLADIQARTVGVDEAIQVLRQAIAVVENALESGLGNTTDDDKYLTVNKLRGLFDLAVLLKYVSILEAKERLNEALLLCRETLLIFPDFTSVLFRSGLILDHLARMAEHEPQLSNPEDIYNESISTYDRLLELQPENFNGYKNRAVTFDNLARWKSLLNDCAGAEENFVSSIINYDIALELSPDYFGGYFAKGNTLFASYRNLLKMDRYPEALQRLNEAVEAYSEALQRIPNNINCIKMKGLALFEAVYLSSYLSLSDSVSLFLQNALVAFETYLQNCPDDLDMQEKLSCLRSFSD</sequence>
<evidence type="ECO:0000256" key="3">
    <source>
        <dbReference type="PROSITE-ProRule" id="PRU00339"/>
    </source>
</evidence>
<dbReference type="InterPro" id="IPR051685">
    <property type="entry name" value="Ycf3/AcsC/BcsC/TPR_MFPF"/>
</dbReference>
<dbReference type="STRING" id="251221.gene:10760161"/>
<dbReference type="InterPro" id="IPR019734">
    <property type="entry name" value="TPR_rpt"/>
</dbReference>
<dbReference type="InParanoid" id="Q7NH78"/>
<dbReference type="AlphaFoldDB" id="Q7NH78"/>
<evidence type="ECO:0000313" key="4">
    <source>
        <dbReference type="EMBL" id="BAC90600.1"/>
    </source>
</evidence>
<dbReference type="EMBL" id="BA000045">
    <property type="protein sequence ID" value="BAC90600.1"/>
    <property type="molecule type" value="Genomic_DNA"/>
</dbReference>
<organism evidence="4 5">
    <name type="scientific">Gloeobacter violaceus (strain ATCC 29082 / PCC 7421)</name>
    <dbReference type="NCBI Taxonomy" id="251221"/>
    <lineage>
        <taxon>Bacteria</taxon>
        <taxon>Bacillati</taxon>
        <taxon>Cyanobacteriota</taxon>
        <taxon>Cyanophyceae</taxon>
        <taxon>Gloeobacterales</taxon>
        <taxon>Gloeobacteraceae</taxon>
        <taxon>Gloeobacter</taxon>
    </lineage>
</organism>
<dbReference type="PROSITE" id="PS50005">
    <property type="entry name" value="TPR"/>
    <property type="match status" value="1"/>
</dbReference>
<accession>Q7NH78</accession>
<dbReference type="KEGG" id="gvi:glr2659"/>
<feature type="repeat" description="TPR" evidence="3">
    <location>
        <begin position="560"/>
        <end position="593"/>
    </location>
</feature>
<dbReference type="Gene3D" id="1.25.40.10">
    <property type="entry name" value="Tetratricopeptide repeat domain"/>
    <property type="match status" value="3"/>
</dbReference>
<dbReference type="EnsemblBacteria" id="BAC90600">
    <property type="protein sequence ID" value="BAC90600"/>
    <property type="gene ID" value="BAC90600"/>
</dbReference>
<keyword evidence="1" id="KW-0677">Repeat</keyword>
<name>Q7NH78_GLOVI</name>
<reference evidence="4 5" key="1">
    <citation type="journal article" date="2003" name="DNA Res.">
        <title>Complete genome structure of Gloeobacter violaceus PCC 7421, a cyanobacterium that lacks thylakoids.</title>
        <authorList>
            <person name="Nakamura Y."/>
            <person name="Kaneko T."/>
            <person name="Sato S."/>
            <person name="Mimuro M."/>
            <person name="Miyashita H."/>
            <person name="Tsuchiya T."/>
            <person name="Sasamoto S."/>
            <person name="Watanabe A."/>
            <person name="Kawashima K."/>
            <person name="Kishida Y."/>
            <person name="Kiyokawa C."/>
            <person name="Kohara M."/>
            <person name="Matsumoto M."/>
            <person name="Matsuno A."/>
            <person name="Nakazaki N."/>
            <person name="Shimpo S."/>
            <person name="Takeuchi C."/>
            <person name="Yamada M."/>
            <person name="Tabata S."/>
        </authorList>
    </citation>
    <scope>NUCLEOTIDE SEQUENCE [LARGE SCALE GENOMIC DNA]</scope>
    <source>
        <strain evidence="5">ATCC 29082 / PCC 7421</strain>
    </source>
</reference>
<evidence type="ECO:0000256" key="1">
    <source>
        <dbReference type="ARBA" id="ARBA00022737"/>
    </source>
</evidence>
<dbReference type="Proteomes" id="UP000000557">
    <property type="component" value="Chromosome"/>
</dbReference>
<evidence type="ECO:0000313" key="5">
    <source>
        <dbReference type="Proteomes" id="UP000000557"/>
    </source>
</evidence>
<dbReference type="RefSeq" id="WP_011142653.1">
    <property type="nucleotide sequence ID" value="NC_005125.1"/>
</dbReference>
<dbReference type="PANTHER" id="PTHR44943">
    <property type="entry name" value="CELLULOSE SYNTHASE OPERON PROTEIN C"/>
    <property type="match status" value="1"/>
</dbReference>
<gene>
    <name evidence="4" type="ordered locus">glr2659</name>
</gene>
<dbReference type="SUPFAM" id="SSF48439">
    <property type="entry name" value="Protein prenylyltransferase"/>
    <property type="match status" value="1"/>
</dbReference>
<dbReference type="OrthoDB" id="500470at2"/>
<dbReference type="HOGENOM" id="CLU_290305_0_0_3"/>
<dbReference type="eggNOG" id="COG0457">
    <property type="taxonomic scope" value="Bacteria"/>
</dbReference>
<proteinExistence type="predicted"/>
<keyword evidence="2 3" id="KW-0802">TPR repeat</keyword>
<dbReference type="PANTHER" id="PTHR44943:SF8">
    <property type="entry name" value="TPR REPEAT-CONTAINING PROTEIN MJ0263"/>
    <property type="match status" value="1"/>
</dbReference>